<proteinExistence type="predicted"/>
<dbReference type="PANTHER" id="PTHR47472">
    <property type="entry name" value="PROPIONYL-COA CARBOXYLASE"/>
    <property type="match status" value="1"/>
</dbReference>
<accession>A0A2N0H3L5</accession>
<dbReference type="InterPro" id="IPR010839">
    <property type="entry name" value="AtuA_N"/>
</dbReference>
<dbReference type="AlphaFoldDB" id="A0A2N0H3L5"/>
<keyword evidence="3" id="KW-1185">Reference proteome</keyword>
<name>A0A2N0H3L5_9SPHN</name>
<evidence type="ECO:0000313" key="3">
    <source>
        <dbReference type="Proteomes" id="UP000232587"/>
    </source>
</evidence>
<organism evidence="2 3">
    <name type="scientific">Novosphingobium kunmingense</name>
    <dbReference type="NCBI Taxonomy" id="1211806"/>
    <lineage>
        <taxon>Bacteria</taxon>
        <taxon>Pseudomonadati</taxon>
        <taxon>Pseudomonadota</taxon>
        <taxon>Alphaproteobacteria</taxon>
        <taxon>Sphingomonadales</taxon>
        <taxon>Sphingomonadaceae</taxon>
        <taxon>Novosphingobium</taxon>
    </lineage>
</organism>
<dbReference type="Pfam" id="PF07287">
    <property type="entry name" value="AtuA"/>
    <property type="match status" value="1"/>
</dbReference>
<dbReference type="PANTHER" id="PTHR47472:SF1">
    <property type="entry name" value="DUF1446-DOMAIN-CONTAINING PROTEIN"/>
    <property type="match status" value="1"/>
</dbReference>
<dbReference type="Proteomes" id="UP000232587">
    <property type="component" value="Unassembled WGS sequence"/>
</dbReference>
<feature type="domain" description="Acyclic terpene utilisation N-terminal" evidence="1">
    <location>
        <begin position="1"/>
        <end position="439"/>
    </location>
</feature>
<protein>
    <submittedName>
        <fullName evidence="2">Uncharacterized protein DUF1446</fullName>
    </submittedName>
</protein>
<reference evidence="2 3" key="1">
    <citation type="submission" date="2017-11" db="EMBL/GenBank/DDBJ databases">
        <title>Genomic Encyclopedia of Type Strains, Phase III (KMG-III): the genomes of soil and plant-associated and newly described type strains.</title>
        <authorList>
            <person name="Whitman W."/>
        </authorList>
    </citation>
    <scope>NUCLEOTIDE SEQUENCE [LARGE SCALE GENOMIC DNA]</scope>
    <source>
        <strain evidence="2 3">CGMCC 1.12274</strain>
    </source>
</reference>
<sequence>MRIGSGAGFSGDRIEPALELVERGDLDYLAFECLAERTIGIAHASRQSNGRLGFDPLLERRMRTVLAAAKQRSVPIITNMGAANPLGAANAVIAIAREMKLDSLKVAAVLGDDVTEIIRHGDFPLLDCEGSSRSLVPSMVSANAYLGAEGIVAALQQGADVVITGRVCDPALFLAPLIHEFSWKMDDWTRLGRGTLVGHLLECAGQLTGGYFADPGRKDVVGLARLGFPFADIDQDGSAIFSKVAGSGGSLTVATCKEQLLYEVLDPRAYLQADVIADFSEVTIDPVGDDVVAIAGAKGHRRPDTLKVSISYDDGWVGQGQISYAGPGACARAELAFEIVRERLSLTGVVVNDLTLDLIGVNSVARTAPIEALEPREVLARISGRAHDRSSAERIGAEVEALYTNGPAGGGGASSATRKILAIASTLIPRDSVEVSVEMLVA</sequence>
<evidence type="ECO:0000259" key="1">
    <source>
        <dbReference type="Pfam" id="PF07287"/>
    </source>
</evidence>
<gene>
    <name evidence="2" type="ORF">B0I00_3320</name>
</gene>
<comment type="caution">
    <text evidence="2">The sequence shown here is derived from an EMBL/GenBank/DDBJ whole genome shotgun (WGS) entry which is preliminary data.</text>
</comment>
<evidence type="ECO:0000313" key="2">
    <source>
        <dbReference type="EMBL" id="PKB13518.1"/>
    </source>
</evidence>
<dbReference type="EMBL" id="PHUF01000007">
    <property type="protein sequence ID" value="PKB13518.1"/>
    <property type="molecule type" value="Genomic_DNA"/>
</dbReference>